<reference evidence="3" key="1">
    <citation type="submission" date="2021-05" db="EMBL/GenBank/DDBJ databases">
        <title>The genome of the haptophyte Pavlova lutheri (Diacronema luteri, Pavlovales) - a model for lipid biosynthesis in eukaryotic algae.</title>
        <authorList>
            <person name="Hulatt C.J."/>
            <person name="Posewitz M.C."/>
        </authorList>
    </citation>
    <scope>NUCLEOTIDE SEQUENCE</scope>
    <source>
        <strain evidence="3">NIVA-4/92</strain>
    </source>
</reference>
<feature type="transmembrane region" description="Helical" evidence="2">
    <location>
        <begin position="324"/>
        <end position="346"/>
    </location>
</feature>
<sequence length="749" mass="78981">MTVLPTTAGWFSPAAEVMVNGTAHRLLLRAEHAIDVRSVHNLLRETYHSVALLDADASELGQIPRLSRLLRGCVGRRSRFVPRAAPPARPVAAMSPIVGSQPQRPRGSPENGRDSGARHSSSRAATALPSLRASALPPPRIRAARRPALHGEPDREPDRQPAAACFGCAPLVLALARASTGSRSSYASADERSSVSGARLSGAALVALLHAERLRSADGAASYERTAELLAAAVEEARARQAVVALRIIALVVPLAACTLALFLWTTFVWRGVGSGERHDELHVLRSHFAQHRTQAVVVAGAFGATGNLMMLCHHPSPEQRTRLLATGIFGTLIVGGTTAPFATLLVRLAQASGGVPGRDEIVRTFWLMMVAASAWQVGANLCVCSLSLALLWRNRSDAQCLLCGQWRCLALTYAGGALTQATQSAAYALDGFYTTAPGDERGAAAARAVLSTAPTLLFGLAAVFAASPWLQRRAQALAAQPRSGMQGVVASLAPLVGYGSAEGARDAVELCAEARAALRGVALDDAGLDALGAAWLNVEARDPIVAPELTASTSTALSNSERLSAAATNDGRADGGGWPRGSSLELSRGLEAASGEAARPERTPRGPATRSENMPRQQRDRAAEPPGARTLCVDAYDWYVLRPALDILVWRLMGGGQDTIQLLPIVEGKRASDALLAAVDAFHVMYCDEPRLAERRRVARSVDTASMGAINEAVRALYPAVRDELNLGRAEAGALSKADADDGGRGWM</sequence>
<feature type="transmembrane region" description="Helical" evidence="2">
    <location>
        <begin position="248"/>
        <end position="273"/>
    </location>
</feature>
<feature type="transmembrane region" description="Helical" evidence="2">
    <location>
        <begin position="449"/>
        <end position="471"/>
    </location>
</feature>
<gene>
    <name evidence="3" type="ORF">KFE25_005706</name>
</gene>
<evidence type="ECO:0000313" key="3">
    <source>
        <dbReference type="EMBL" id="KAG8459195.1"/>
    </source>
</evidence>
<comment type="caution">
    <text evidence="3">The sequence shown here is derived from an EMBL/GenBank/DDBJ whole genome shotgun (WGS) entry which is preliminary data.</text>
</comment>
<keyword evidence="2" id="KW-0812">Transmembrane</keyword>
<keyword evidence="2" id="KW-0472">Membrane</keyword>
<protein>
    <submittedName>
        <fullName evidence="3">Uncharacterized protein</fullName>
    </submittedName>
</protein>
<evidence type="ECO:0000313" key="4">
    <source>
        <dbReference type="Proteomes" id="UP000751190"/>
    </source>
</evidence>
<dbReference type="Proteomes" id="UP000751190">
    <property type="component" value="Unassembled WGS sequence"/>
</dbReference>
<keyword evidence="2" id="KW-1133">Transmembrane helix</keyword>
<evidence type="ECO:0000256" key="2">
    <source>
        <dbReference type="SAM" id="Phobius"/>
    </source>
</evidence>
<feature type="region of interest" description="Disordered" evidence="1">
    <location>
        <begin position="553"/>
        <end position="627"/>
    </location>
</feature>
<accession>A0A8J5X9U3</accession>
<keyword evidence="4" id="KW-1185">Reference proteome</keyword>
<feature type="transmembrane region" description="Helical" evidence="2">
    <location>
        <begin position="366"/>
        <end position="393"/>
    </location>
</feature>
<organism evidence="3 4">
    <name type="scientific">Diacronema lutheri</name>
    <name type="common">Unicellular marine alga</name>
    <name type="synonym">Monochrysis lutheri</name>
    <dbReference type="NCBI Taxonomy" id="2081491"/>
    <lineage>
        <taxon>Eukaryota</taxon>
        <taxon>Haptista</taxon>
        <taxon>Haptophyta</taxon>
        <taxon>Pavlovophyceae</taxon>
        <taxon>Pavlovales</taxon>
        <taxon>Pavlovaceae</taxon>
        <taxon>Diacronema</taxon>
    </lineage>
</organism>
<evidence type="ECO:0000256" key="1">
    <source>
        <dbReference type="SAM" id="MobiDB-lite"/>
    </source>
</evidence>
<dbReference type="AlphaFoldDB" id="A0A8J5X9U3"/>
<proteinExistence type="predicted"/>
<feature type="compositionally biased region" description="Low complexity" evidence="1">
    <location>
        <begin position="122"/>
        <end position="135"/>
    </location>
</feature>
<feature type="region of interest" description="Disordered" evidence="1">
    <location>
        <begin position="85"/>
        <end position="140"/>
    </location>
</feature>
<feature type="transmembrane region" description="Helical" evidence="2">
    <location>
        <begin position="293"/>
        <end position="312"/>
    </location>
</feature>
<dbReference type="EMBL" id="JAGTXO010000043">
    <property type="protein sequence ID" value="KAG8459195.1"/>
    <property type="molecule type" value="Genomic_DNA"/>
</dbReference>
<name>A0A8J5X9U3_DIALT</name>